<accession>A0A9D3YZD0</accession>
<feature type="binding site" evidence="1">
    <location>
        <position position="50"/>
    </location>
    <ligand>
        <name>Zn(2+)</name>
        <dbReference type="ChEBI" id="CHEBI:29105"/>
        <note>catalytic</note>
    </ligand>
</feature>
<dbReference type="Gene3D" id="3.40.390.10">
    <property type="entry name" value="Collagenase (Catalytic Domain)"/>
    <property type="match status" value="1"/>
</dbReference>
<dbReference type="GO" id="GO:0008270">
    <property type="term" value="F:zinc ion binding"/>
    <property type="evidence" value="ECO:0007669"/>
    <property type="project" value="UniProtKB-UniRule"/>
</dbReference>
<gene>
    <name evidence="4" type="ORF">DPMN_069368</name>
</gene>
<keyword evidence="1 2" id="KW-0862">Zinc</keyword>
<dbReference type="Proteomes" id="UP000828390">
    <property type="component" value="Unassembled WGS sequence"/>
</dbReference>
<feature type="binding site" evidence="1">
    <location>
        <position position="60"/>
    </location>
    <ligand>
        <name>Zn(2+)</name>
        <dbReference type="ChEBI" id="CHEBI:29105"/>
        <note>catalytic</note>
    </ligand>
</feature>
<name>A0A9D3YZD0_DREPO</name>
<reference evidence="4" key="2">
    <citation type="submission" date="2020-11" db="EMBL/GenBank/DDBJ databases">
        <authorList>
            <person name="McCartney M.A."/>
            <person name="Auch B."/>
            <person name="Kono T."/>
            <person name="Mallez S."/>
            <person name="Becker A."/>
            <person name="Gohl D.M."/>
            <person name="Silverstein K.A.T."/>
            <person name="Koren S."/>
            <person name="Bechman K.B."/>
            <person name="Herman A."/>
            <person name="Abrahante J.E."/>
            <person name="Garbe J."/>
        </authorList>
    </citation>
    <scope>NUCLEOTIDE SEQUENCE</scope>
    <source>
        <strain evidence="4">Duluth1</strain>
        <tissue evidence="4">Whole animal</tissue>
    </source>
</reference>
<keyword evidence="1 2" id="KW-0645">Protease</keyword>
<dbReference type="SUPFAM" id="SSF55486">
    <property type="entry name" value="Metalloproteases ('zincins'), catalytic domain"/>
    <property type="match status" value="1"/>
</dbReference>
<keyword evidence="1 2" id="KW-0482">Metalloprotease</keyword>
<reference evidence="4" key="1">
    <citation type="journal article" date="2019" name="bioRxiv">
        <title>The Genome of the Zebra Mussel, Dreissena polymorpha: A Resource for Invasive Species Research.</title>
        <authorList>
            <person name="McCartney M.A."/>
            <person name="Auch B."/>
            <person name="Kono T."/>
            <person name="Mallez S."/>
            <person name="Zhang Y."/>
            <person name="Obille A."/>
            <person name="Becker A."/>
            <person name="Abrahante J.E."/>
            <person name="Garbe J."/>
            <person name="Badalamenti J.P."/>
            <person name="Herman A."/>
            <person name="Mangelson H."/>
            <person name="Liachko I."/>
            <person name="Sullivan S."/>
            <person name="Sone E.D."/>
            <person name="Koren S."/>
            <person name="Silverstein K.A.T."/>
            <person name="Beckman K.B."/>
            <person name="Gohl D.M."/>
        </authorList>
    </citation>
    <scope>NUCLEOTIDE SEQUENCE</scope>
    <source>
        <strain evidence="4">Duluth1</strain>
        <tissue evidence="4">Whole animal</tissue>
    </source>
</reference>
<dbReference type="AlphaFoldDB" id="A0A9D3YZD0"/>
<evidence type="ECO:0000256" key="1">
    <source>
        <dbReference type="PROSITE-ProRule" id="PRU01211"/>
    </source>
</evidence>
<dbReference type="EMBL" id="JAIWYP010000014">
    <property type="protein sequence ID" value="KAH3709903.1"/>
    <property type="molecule type" value="Genomic_DNA"/>
</dbReference>
<comment type="caution">
    <text evidence="4">The sequence shown here is derived from an EMBL/GenBank/DDBJ whole genome shotgun (WGS) entry which is preliminary data.</text>
</comment>
<evidence type="ECO:0000313" key="4">
    <source>
        <dbReference type="EMBL" id="KAH3709903.1"/>
    </source>
</evidence>
<dbReference type="Pfam" id="PF01400">
    <property type="entry name" value="Astacin"/>
    <property type="match status" value="1"/>
</dbReference>
<keyword evidence="1 2" id="KW-0479">Metal-binding</keyword>
<dbReference type="GO" id="GO:0006508">
    <property type="term" value="P:proteolysis"/>
    <property type="evidence" value="ECO:0007669"/>
    <property type="project" value="UniProtKB-KW"/>
</dbReference>
<dbReference type="PROSITE" id="PS51864">
    <property type="entry name" value="ASTACIN"/>
    <property type="match status" value="1"/>
</dbReference>
<sequence>MTFRVLESNNNSTSLRYRILCRCQSSIGRDGGEQTISIGPACLYQGVIMHEMTHAMGFFHEKNRWDRDSCDHPLEQHTGG</sequence>
<dbReference type="GO" id="GO:0004222">
    <property type="term" value="F:metalloendopeptidase activity"/>
    <property type="evidence" value="ECO:0007669"/>
    <property type="project" value="UniProtKB-UniRule"/>
</dbReference>
<comment type="cofactor">
    <cofactor evidence="1 2">
        <name>Zn(2+)</name>
        <dbReference type="ChEBI" id="CHEBI:29105"/>
    </cofactor>
    <text evidence="1 2">Binds 1 zinc ion per subunit.</text>
</comment>
<evidence type="ECO:0000313" key="5">
    <source>
        <dbReference type="Proteomes" id="UP000828390"/>
    </source>
</evidence>
<keyword evidence="1 2" id="KW-0378">Hydrolase</keyword>
<dbReference type="PANTHER" id="PTHR10127">
    <property type="entry name" value="DISCOIDIN, CUB, EGF, LAMININ , AND ZINC METALLOPROTEASE DOMAIN CONTAINING"/>
    <property type="match status" value="1"/>
</dbReference>
<dbReference type="PANTHER" id="PTHR10127:SF850">
    <property type="entry name" value="METALLOENDOPEPTIDASE"/>
    <property type="match status" value="1"/>
</dbReference>
<feature type="domain" description="Peptidase M12A" evidence="3">
    <location>
        <begin position="1"/>
        <end position="80"/>
    </location>
</feature>
<dbReference type="PRINTS" id="PR00480">
    <property type="entry name" value="ASTACIN"/>
</dbReference>
<proteinExistence type="predicted"/>
<dbReference type="InterPro" id="IPR024079">
    <property type="entry name" value="MetalloPept_cat_dom_sf"/>
</dbReference>
<evidence type="ECO:0000256" key="2">
    <source>
        <dbReference type="RuleBase" id="RU361183"/>
    </source>
</evidence>
<organism evidence="4 5">
    <name type="scientific">Dreissena polymorpha</name>
    <name type="common">Zebra mussel</name>
    <name type="synonym">Mytilus polymorpha</name>
    <dbReference type="NCBI Taxonomy" id="45954"/>
    <lineage>
        <taxon>Eukaryota</taxon>
        <taxon>Metazoa</taxon>
        <taxon>Spiralia</taxon>
        <taxon>Lophotrochozoa</taxon>
        <taxon>Mollusca</taxon>
        <taxon>Bivalvia</taxon>
        <taxon>Autobranchia</taxon>
        <taxon>Heteroconchia</taxon>
        <taxon>Euheterodonta</taxon>
        <taxon>Imparidentia</taxon>
        <taxon>Neoheterodontei</taxon>
        <taxon>Myida</taxon>
        <taxon>Dreissenoidea</taxon>
        <taxon>Dreissenidae</taxon>
        <taxon>Dreissena</taxon>
    </lineage>
</organism>
<feature type="active site" evidence="1">
    <location>
        <position position="51"/>
    </location>
</feature>
<dbReference type="EC" id="3.4.24.-" evidence="2"/>
<feature type="binding site" evidence="1">
    <location>
        <position position="54"/>
    </location>
    <ligand>
        <name>Zn(2+)</name>
        <dbReference type="ChEBI" id="CHEBI:29105"/>
        <note>catalytic</note>
    </ligand>
</feature>
<dbReference type="InterPro" id="IPR001506">
    <property type="entry name" value="Peptidase_M12A"/>
</dbReference>
<comment type="caution">
    <text evidence="1">Lacks conserved residue(s) required for the propagation of feature annotation.</text>
</comment>
<protein>
    <recommendedName>
        <fullName evidence="2">Metalloendopeptidase</fullName>
        <ecNumber evidence="2">3.4.24.-</ecNumber>
    </recommendedName>
</protein>
<evidence type="ECO:0000259" key="3">
    <source>
        <dbReference type="PROSITE" id="PS51864"/>
    </source>
</evidence>
<keyword evidence="5" id="KW-1185">Reference proteome</keyword>